<reference evidence="1 2" key="1">
    <citation type="journal article" date="2018" name="Front. Plant Sci.">
        <title>Red Clover (Trifolium pratense) and Zigzag Clover (T. medium) - A Picture of Genomic Similarities and Differences.</title>
        <authorList>
            <person name="Dluhosova J."/>
            <person name="Istvanek J."/>
            <person name="Nedelnik J."/>
            <person name="Repkova J."/>
        </authorList>
    </citation>
    <scope>NUCLEOTIDE SEQUENCE [LARGE SCALE GENOMIC DNA]</scope>
    <source>
        <strain evidence="2">cv. 10/8</strain>
        <tissue evidence="1">Leaf</tissue>
    </source>
</reference>
<organism evidence="1 2">
    <name type="scientific">Trifolium medium</name>
    <dbReference type="NCBI Taxonomy" id="97028"/>
    <lineage>
        <taxon>Eukaryota</taxon>
        <taxon>Viridiplantae</taxon>
        <taxon>Streptophyta</taxon>
        <taxon>Embryophyta</taxon>
        <taxon>Tracheophyta</taxon>
        <taxon>Spermatophyta</taxon>
        <taxon>Magnoliopsida</taxon>
        <taxon>eudicotyledons</taxon>
        <taxon>Gunneridae</taxon>
        <taxon>Pentapetalae</taxon>
        <taxon>rosids</taxon>
        <taxon>fabids</taxon>
        <taxon>Fabales</taxon>
        <taxon>Fabaceae</taxon>
        <taxon>Papilionoideae</taxon>
        <taxon>50 kb inversion clade</taxon>
        <taxon>NPAAA clade</taxon>
        <taxon>Hologalegina</taxon>
        <taxon>IRL clade</taxon>
        <taxon>Trifolieae</taxon>
        <taxon>Trifolium</taxon>
    </lineage>
</organism>
<dbReference type="AlphaFoldDB" id="A0A392RC84"/>
<protein>
    <submittedName>
        <fullName evidence="1">Uncharacterized protein</fullName>
    </submittedName>
</protein>
<evidence type="ECO:0000313" key="1">
    <source>
        <dbReference type="EMBL" id="MCI34248.1"/>
    </source>
</evidence>
<sequence>ASAFTGGVVGGSGNSFLSELPSISEVTFRYSSLSEAKIQNALGVL</sequence>
<name>A0A392RC84_9FABA</name>
<accession>A0A392RC84</accession>
<evidence type="ECO:0000313" key="2">
    <source>
        <dbReference type="Proteomes" id="UP000265520"/>
    </source>
</evidence>
<proteinExistence type="predicted"/>
<dbReference type="EMBL" id="LXQA010211986">
    <property type="protein sequence ID" value="MCI34248.1"/>
    <property type="molecule type" value="Genomic_DNA"/>
</dbReference>
<dbReference type="Proteomes" id="UP000265520">
    <property type="component" value="Unassembled WGS sequence"/>
</dbReference>
<comment type="caution">
    <text evidence="1">The sequence shown here is derived from an EMBL/GenBank/DDBJ whole genome shotgun (WGS) entry which is preliminary data.</text>
</comment>
<keyword evidence="2" id="KW-1185">Reference proteome</keyword>
<feature type="non-terminal residue" evidence="1">
    <location>
        <position position="1"/>
    </location>
</feature>